<comment type="similarity">
    <text evidence="1">Belongs to the universal ribosomal protein uS10 family.</text>
</comment>
<proteinExistence type="inferred from homology"/>
<dbReference type="HAMAP" id="MF_00508">
    <property type="entry name" value="Ribosomal_uS10"/>
    <property type="match status" value="1"/>
</dbReference>
<accession>A0A1Y2AK90</accession>
<dbReference type="OrthoDB" id="366214at2759"/>
<keyword evidence="11" id="KW-1185">Reference proteome</keyword>
<dbReference type="GO" id="GO:0006412">
    <property type="term" value="P:translation"/>
    <property type="evidence" value="ECO:0007669"/>
    <property type="project" value="InterPro"/>
</dbReference>
<dbReference type="STRING" id="71784.A0A1Y2AK90"/>
<evidence type="ECO:0000256" key="4">
    <source>
        <dbReference type="ARBA" id="ARBA00035261"/>
    </source>
</evidence>
<feature type="compositionally biased region" description="Low complexity" evidence="8">
    <location>
        <begin position="291"/>
        <end position="307"/>
    </location>
</feature>
<feature type="region of interest" description="Disordered" evidence="8">
    <location>
        <begin position="28"/>
        <end position="53"/>
    </location>
</feature>
<protein>
    <recommendedName>
        <fullName evidence="4">Small ribosomal subunit protein uS10m</fullName>
    </recommendedName>
    <alternativeName>
        <fullName evidence="5">37S ribosomal protein S10, mitochondrial</fullName>
    </alternativeName>
</protein>
<comment type="function">
    <text evidence="6">Involved in mitochondrial genome encoded proteins translation. Involved in the binding of tRNA to the ribosomes.</text>
</comment>
<dbReference type="PANTHER" id="PTHR11700">
    <property type="entry name" value="30S RIBOSOMAL PROTEIN S10 FAMILY MEMBER"/>
    <property type="match status" value="1"/>
</dbReference>
<sequence>MSTSRSTSAFMAGARAFASSSRLPAPVPGHGITRPSYSQPIGSGSGSGSSESGYLEFPPLKPLARPHGIHVATLHLAAYYPNNLDLYSKFAVHAAHALGIPTSNPAPLPRRKELYTVIKGPFVHKKTQENFERRHLGRKIEVYDADRSSIDLWLRYLKKHALAGVGMRAKVHEWVQVGFGKNEIVDLEAQFQGIGGGEQAEIEQAANELIEKLSREDFVQPPSWAQVEEEGVQADSVKPGEETVEVADSVKSGEESMEVGSEATETSTADASTAPIVQSESESATAESLPSSGSASTAQATSTEGSEPVAGASQRKLFGGDEDESKDK</sequence>
<feature type="compositionally biased region" description="Low complexity" evidence="8">
    <location>
        <begin position="261"/>
        <end position="274"/>
    </location>
</feature>
<evidence type="ECO:0000313" key="10">
    <source>
        <dbReference type="EMBL" id="ORY22375.1"/>
    </source>
</evidence>
<feature type="region of interest" description="Disordered" evidence="8">
    <location>
        <begin position="225"/>
        <end position="328"/>
    </location>
</feature>
<dbReference type="InterPro" id="IPR027486">
    <property type="entry name" value="Ribosomal_uS10_dom"/>
</dbReference>
<dbReference type="SMART" id="SM01403">
    <property type="entry name" value="Ribosomal_S10"/>
    <property type="match status" value="1"/>
</dbReference>
<evidence type="ECO:0000256" key="6">
    <source>
        <dbReference type="ARBA" id="ARBA00057689"/>
    </source>
</evidence>
<keyword evidence="2 10" id="KW-0689">Ribosomal protein</keyword>
<evidence type="ECO:0000256" key="2">
    <source>
        <dbReference type="ARBA" id="ARBA00022980"/>
    </source>
</evidence>
<dbReference type="EMBL" id="MCFC01000094">
    <property type="protein sequence ID" value="ORY22375.1"/>
    <property type="molecule type" value="Genomic_DNA"/>
</dbReference>
<gene>
    <name evidence="10" type="ORF">BCR39DRAFT_591324</name>
</gene>
<comment type="subunit">
    <text evidence="7">Part of the mitochondrial small ribosomal subunit.</text>
</comment>
<evidence type="ECO:0000256" key="1">
    <source>
        <dbReference type="ARBA" id="ARBA00007102"/>
    </source>
</evidence>
<dbReference type="Gene3D" id="3.30.70.600">
    <property type="entry name" value="Ribosomal protein S10 domain"/>
    <property type="match status" value="1"/>
</dbReference>
<dbReference type="SUPFAM" id="SSF54999">
    <property type="entry name" value="Ribosomal protein S10"/>
    <property type="match status" value="1"/>
</dbReference>
<evidence type="ECO:0000256" key="7">
    <source>
        <dbReference type="ARBA" id="ARBA00065857"/>
    </source>
</evidence>
<organism evidence="10 11">
    <name type="scientific">Naematelia encephala</name>
    <dbReference type="NCBI Taxonomy" id="71784"/>
    <lineage>
        <taxon>Eukaryota</taxon>
        <taxon>Fungi</taxon>
        <taxon>Dikarya</taxon>
        <taxon>Basidiomycota</taxon>
        <taxon>Agaricomycotina</taxon>
        <taxon>Tremellomycetes</taxon>
        <taxon>Tremellales</taxon>
        <taxon>Naemateliaceae</taxon>
        <taxon>Naematelia</taxon>
    </lineage>
</organism>
<dbReference type="GO" id="GO:0005840">
    <property type="term" value="C:ribosome"/>
    <property type="evidence" value="ECO:0007669"/>
    <property type="project" value="UniProtKB-KW"/>
</dbReference>
<evidence type="ECO:0000313" key="11">
    <source>
        <dbReference type="Proteomes" id="UP000193986"/>
    </source>
</evidence>
<dbReference type="InterPro" id="IPR036838">
    <property type="entry name" value="Ribosomal_uS10_dom_sf"/>
</dbReference>
<dbReference type="Proteomes" id="UP000193986">
    <property type="component" value="Unassembled WGS sequence"/>
</dbReference>
<keyword evidence="3" id="KW-0687">Ribonucleoprotein</keyword>
<evidence type="ECO:0000256" key="3">
    <source>
        <dbReference type="ARBA" id="ARBA00023274"/>
    </source>
</evidence>
<evidence type="ECO:0000256" key="5">
    <source>
        <dbReference type="ARBA" id="ARBA00042916"/>
    </source>
</evidence>
<feature type="domain" description="Small ribosomal subunit protein uS10" evidence="9">
    <location>
        <begin position="73"/>
        <end position="170"/>
    </location>
</feature>
<dbReference type="AlphaFoldDB" id="A0A1Y2AK90"/>
<dbReference type="InterPro" id="IPR001848">
    <property type="entry name" value="Ribosomal_uS10"/>
</dbReference>
<name>A0A1Y2AK90_9TREE</name>
<dbReference type="Pfam" id="PF00338">
    <property type="entry name" value="Ribosomal_S10"/>
    <property type="match status" value="1"/>
</dbReference>
<evidence type="ECO:0000256" key="8">
    <source>
        <dbReference type="SAM" id="MobiDB-lite"/>
    </source>
</evidence>
<dbReference type="FunFam" id="3.30.70.600:FF:000003">
    <property type="entry name" value="30S ribosomal protein S10"/>
    <property type="match status" value="1"/>
</dbReference>
<reference evidence="10 11" key="1">
    <citation type="submission" date="2016-07" db="EMBL/GenBank/DDBJ databases">
        <title>Pervasive Adenine N6-methylation of Active Genes in Fungi.</title>
        <authorList>
            <consortium name="DOE Joint Genome Institute"/>
            <person name="Mondo S.J."/>
            <person name="Dannebaum R.O."/>
            <person name="Kuo R.C."/>
            <person name="Labutti K."/>
            <person name="Haridas S."/>
            <person name="Kuo A."/>
            <person name="Salamov A."/>
            <person name="Ahrendt S.R."/>
            <person name="Lipzen A."/>
            <person name="Sullivan W."/>
            <person name="Andreopoulos W.B."/>
            <person name="Clum A."/>
            <person name="Lindquist E."/>
            <person name="Daum C."/>
            <person name="Ramamoorthy G.K."/>
            <person name="Gryganskyi A."/>
            <person name="Culley D."/>
            <person name="Magnuson J.K."/>
            <person name="James T.Y."/>
            <person name="O'Malley M.A."/>
            <person name="Stajich J.E."/>
            <person name="Spatafora J.W."/>
            <person name="Visel A."/>
            <person name="Grigoriev I.V."/>
        </authorList>
    </citation>
    <scope>NUCLEOTIDE SEQUENCE [LARGE SCALE GENOMIC DNA]</scope>
    <source>
        <strain evidence="10 11">68-887.2</strain>
    </source>
</reference>
<comment type="caution">
    <text evidence="10">The sequence shown here is derived from an EMBL/GenBank/DDBJ whole genome shotgun (WGS) entry which is preliminary data.</text>
</comment>
<evidence type="ECO:0000259" key="9">
    <source>
        <dbReference type="SMART" id="SM01403"/>
    </source>
</evidence>
<dbReference type="InParanoid" id="A0A1Y2AK90"/>
<feature type="compositionally biased region" description="Polar residues" evidence="8">
    <location>
        <begin position="275"/>
        <end position="290"/>
    </location>
</feature>
<dbReference type="GO" id="GO:0003735">
    <property type="term" value="F:structural constituent of ribosome"/>
    <property type="evidence" value="ECO:0007669"/>
    <property type="project" value="InterPro"/>
</dbReference>
<dbReference type="GO" id="GO:1990904">
    <property type="term" value="C:ribonucleoprotein complex"/>
    <property type="evidence" value="ECO:0007669"/>
    <property type="project" value="UniProtKB-KW"/>
</dbReference>